<gene>
    <name evidence="3" type="ORF">KFE25_000230</name>
</gene>
<sequence>MAAPRELISFGNLQKVLEEVLKQQRDMVATVQYLKATVEAHCSKEYVDEKLRAVGEQVASQEELLAQLRTDMFDVSNIANELPRLADAQAAGLAAIEQRVNVSMSHSLAETKQRALDLEIELKEKATTQEMRKMRLELDDRPRKIELRHLIDSTNKLRDSLGDRMDDLTERLWGMRNEGASSLVESTSVLDTKFTSAQRQLEALEAQQRTVGALVARLEKETLSKVSYAEVGGLKKEMFAQLHDVHALLSAEVHVERARTGRLESELAETNLAVAQRATLGMLSAAEARIDAHDGALAEARGALELRATGVELQAEAAARKHEEAQLRGLLQSKAETELVNELFVRSQEEARKLAEQAQRRSVEVDARLAALQAAVESAHERLARKADELRVVELDGAHARTAASVAELKVDLENVLKNLEAWMFDEPLAEPLADPTLASRFAGGVPVFNSPSALPPTPVAPAGSRLLGRAGVPPPSSVVDAAGAYVPRATAESENASATNAGVARVAGRGEPSIAASACAALPGGAPGTSAPAVPAASVGRAAPLPQPPAPAAGVRRDSASSPRPHQLATAPPRASAPSPPTAGASPTGTAVRAGLPLSLESGAARSDADRRRKALDDKRRSIVDARLKGGGPRGAAGSVGGAALPPIRDLDTSR</sequence>
<evidence type="ECO:0000313" key="3">
    <source>
        <dbReference type="EMBL" id="KAG8464062.1"/>
    </source>
</evidence>
<evidence type="ECO:0000256" key="1">
    <source>
        <dbReference type="SAM" id="Coils"/>
    </source>
</evidence>
<feature type="compositionally biased region" description="Basic and acidic residues" evidence="2">
    <location>
        <begin position="608"/>
        <end position="629"/>
    </location>
</feature>
<protein>
    <submittedName>
        <fullName evidence="3">Uncharacterized protein</fullName>
    </submittedName>
</protein>
<feature type="compositionally biased region" description="Gly residues" evidence="2">
    <location>
        <begin position="630"/>
        <end position="642"/>
    </location>
</feature>
<dbReference type="EMBL" id="JAGTXO010000014">
    <property type="protein sequence ID" value="KAG8464062.1"/>
    <property type="molecule type" value="Genomic_DNA"/>
</dbReference>
<proteinExistence type="predicted"/>
<name>A0A8J6C712_DIALT</name>
<comment type="caution">
    <text evidence="3">The sequence shown here is derived from an EMBL/GenBank/DDBJ whole genome shotgun (WGS) entry which is preliminary data.</text>
</comment>
<dbReference type="Proteomes" id="UP000751190">
    <property type="component" value="Unassembled WGS sequence"/>
</dbReference>
<evidence type="ECO:0000256" key="2">
    <source>
        <dbReference type="SAM" id="MobiDB-lite"/>
    </source>
</evidence>
<reference evidence="3" key="1">
    <citation type="submission" date="2021-05" db="EMBL/GenBank/DDBJ databases">
        <title>The genome of the haptophyte Pavlova lutheri (Diacronema luteri, Pavlovales) - a model for lipid biosynthesis in eukaryotic algae.</title>
        <authorList>
            <person name="Hulatt C.J."/>
            <person name="Posewitz M.C."/>
        </authorList>
    </citation>
    <scope>NUCLEOTIDE SEQUENCE</scope>
    <source>
        <strain evidence="3">NIVA-4/92</strain>
    </source>
</reference>
<keyword evidence="4" id="KW-1185">Reference proteome</keyword>
<dbReference type="AlphaFoldDB" id="A0A8J6C712"/>
<evidence type="ECO:0000313" key="4">
    <source>
        <dbReference type="Proteomes" id="UP000751190"/>
    </source>
</evidence>
<organism evidence="3 4">
    <name type="scientific">Diacronema lutheri</name>
    <name type="common">Unicellular marine alga</name>
    <name type="synonym">Monochrysis lutheri</name>
    <dbReference type="NCBI Taxonomy" id="2081491"/>
    <lineage>
        <taxon>Eukaryota</taxon>
        <taxon>Haptista</taxon>
        <taxon>Haptophyta</taxon>
        <taxon>Pavlovophyceae</taxon>
        <taxon>Pavlovales</taxon>
        <taxon>Pavlovaceae</taxon>
        <taxon>Diacronema</taxon>
    </lineage>
</organism>
<feature type="coiled-coil region" evidence="1">
    <location>
        <begin position="355"/>
        <end position="389"/>
    </location>
</feature>
<keyword evidence="1" id="KW-0175">Coiled coil</keyword>
<accession>A0A8J6C712</accession>
<feature type="compositionally biased region" description="Low complexity" evidence="2">
    <location>
        <begin position="570"/>
        <end position="592"/>
    </location>
</feature>
<feature type="region of interest" description="Disordered" evidence="2">
    <location>
        <begin position="526"/>
        <end position="656"/>
    </location>
</feature>